<accession>A0ABP0YBL1</accession>
<evidence type="ECO:0000313" key="1">
    <source>
        <dbReference type="EMBL" id="CAK9317867.1"/>
    </source>
</evidence>
<protein>
    <submittedName>
        <fullName evidence="1">Uncharacterized protein</fullName>
    </submittedName>
</protein>
<sequence>MEGSKEAGNLPVIATEEEMSMLYFQPFITEEEALRREIERELGNRGLVHDMAEMAIGRSILSFYDLRYMKEKFESIKQSQSMIEKNQLELAKQMDEIVDTINLIIRILEGFDDL</sequence>
<dbReference type="EMBL" id="OZ021737">
    <property type="protein sequence ID" value="CAK9317867.1"/>
    <property type="molecule type" value="Genomic_DNA"/>
</dbReference>
<reference evidence="1 2" key="1">
    <citation type="submission" date="2024-03" db="EMBL/GenBank/DDBJ databases">
        <authorList>
            <person name="Gkanogiannis A."/>
            <person name="Becerra Lopez-Lavalle L."/>
        </authorList>
    </citation>
    <scope>NUCLEOTIDE SEQUENCE [LARGE SCALE GENOMIC DNA]</scope>
</reference>
<proteinExistence type="predicted"/>
<evidence type="ECO:0000313" key="2">
    <source>
        <dbReference type="Proteomes" id="UP001642487"/>
    </source>
</evidence>
<organism evidence="1 2">
    <name type="scientific">Citrullus colocynthis</name>
    <name type="common">colocynth</name>
    <dbReference type="NCBI Taxonomy" id="252529"/>
    <lineage>
        <taxon>Eukaryota</taxon>
        <taxon>Viridiplantae</taxon>
        <taxon>Streptophyta</taxon>
        <taxon>Embryophyta</taxon>
        <taxon>Tracheophyta</taxon>
        <taxon>Spermatophyta</taxon>
        <taxon>Magnoliopsida</taxon>
        <taxon>eudicotyledons</taxon>
        <taxon>Gunneridae</taxon>
        <taxon>Pentapetalae</taxon>
        <taxon>rosids</taxon>
        <taxon>fabids</taxon>
        <taxon>Cucurbitales</taxon>
        <taxon>Cucurbitaceae</taxon>
        <taxon>Benincaseae</taxon>
        <taxon>Citrullus</taxon>
    </lineage>
</organism>
<name>A0ABP0YBL1_9ROSI</name>
<dbReference type="Proteomes" id="UP001642487">
    <property type="component" value="Chromosome 3"/>
</dbReference>
<gene>
    <name evidence="1" type="ORF">CITCOLO1_LOCUS9817</name>
</gene>
<keyword evidence="2" id="KW-1185">Reference proteome</keyword>